<dbReference type="InParanoid" id="A0LV17"/>
<comment type="subunit">
    <text evidence="2">Interacts with COX5B; this interaction may contribute to localize PYROXD2 to the inner face of the inner mitochondrial membrane.</text>
</comment>
<evidence type="ECO:0000256" key="1">
    <source>
        <dbReference type="ARBA" id="ARBA00037217"/>
    </source>
</evidence>
<organism evidence="5 6">
    <name type="scientific">Acidothermus cellulolyticus (strain ATCC 43068 / DSM 8971 / 11B)</name>
    <dbReference type="NCBI Taxonomy" id="351607"/>
    <lineage>
        <taxon>Bacteria</taxon>
        <taxon>Bacillati</taxon>
        <taxon>Actinomycetota</taxon>
        <taxon>Actinomycetes</taxon>
        <taxon>Acidothermales</taxon>
        <taxon>Acidothermaceae</taxon>
        <taxon>Acidothermus</taxon>
    </lineage>
</organism>
<feature type="domain" description="Amine oxidase" evidence="4">
    <location>
        <begin position="14"/>
        <end position="292"/>
    </location>
</feature>
<proteinExistence type="predicted"/>
<evidence type="ECO:0000256" key="2">
    <source>
        <dbReference type="ARBA" id="ARBA00038825"/>
    </source>
</evidence>
<keyword evidence="6" id="KW-1185">Reference proteome</keyword>
<dbReference type="PANTHER" id="PTHR10668:SF103">
    <property type="entry name" value="PYRIDINE NUCLEOTIDE-DISULFIDE OXIDOREDUCTASE DOMAIN-CONTAINING PROTEIN 2"/>
    <property type="match status" value="1"/>
</dbReference>
<dbReference type="GO" id="GO:0016491">
    <property type="term" value="F:oxidoreductase activity"/>
    <property type="evidence" value="ECO:0007669"/>
    <property type="project" value="InterPro"/>
</dbReference>
<name>A0LV17_ACIC1</name>
<evidence type="ECO:0000313" key="6">
    <source>
        <dbReference type="Proteomes" id="UP000008221"/>
    </source>
</evidence>
<evidence type="ECO:0000259" key="4">
    <source>
        <dbReference type="Pfam" id="PF01593"/>
    </source>
</evidence>
<evidence type="ECO:0000256" key="3">
    <source>
        <dbReference type="ARBA" id="ARBA00040298"/>
    </source>
</evidence>
<dbReference type="KEGG" id="ace:Acel_1505"/>
<dbReference type="InterPro" id="IPR036188">
    <property type="entry name" value="FAD/NAD-bd_sf"/>
</dbReference>
<dbReference type="FunCoup" id="A0LV17">
    <property type="interactions" value="2"/>
</dbReference>
<accession>A0LV17</accession>
<dbReference type="SUPFAM" id="SSF51905">
    <property type="entry name" value="FAD/NAD(P)-binding domain"/>
    <property type="match status" value="1"/>
</dbReference>
<comment type="function">
    <text evidence="1">Probable oxidoreductase that may play a role as regulator of mitochondrial function.</text>
</comment>
<dbReference type="EMBL" id="CP000481">
    <property type="protein sequence ID" value="ABK53277.1"/>
    <property type="molecule type" value="Genomic_DNA"/>
</dbReference>
<dbReference type="Gene3D" id="3.50.50.60">
    <property type="entry name" value="FAD/NAD(P)-binding domain"/>
    <property type="match status" value="2"/>
</dbReference>
<evidence type="ECO:0000313" key="5">
    <source>
        <dbReference type="EMBL" id="ABK53277.1"/>
    </source>
</evidence>
<gene>
    <name evidence="5" type="ordered locus">Acel_1505</name>
</gene>
<dbReference type="PANTHER" id="PTHR10668">
    <property type="entry name" value="PHYTOENE DEHYDROGENASE"/>
    <property type="match status" value="1"/>
</dbReference>
<sequence>MSGQVAVIGAGHNGLVAATLLARAGLRVTVFEQADVAGGAARTERPFPRAPQLAHSTGAYLLGLVPPELLRLLDIELPLIRRDPHYFLPTTGNRFLLLGADRAAAVRQYREFFTDDDARADEAMQAELAALREDLAPAWLAEPLSVPETAERYIRPGLRNAFLELCRGSVLDYLDRFGFRTPAILAMYAVTDGISGLSRCFDEPGSGHNFLVHNMCRLPGSQGTWMLVRGGMGTVSEALTAAAERAGAVIRRRTRVTGIECGAQGVAGLVTETGERISAEIVVAATDPFELRRLVGAGRIPAALAERYEHWETPGMTAKINLALAGLPRFRCLPDGVGYGAATIHLLPEDDVVAALRAAYAAARSGRLPEFPAIEWYVHTALDDSLRDADGHHSSALFVQWVPYRLAAAEWDRERDRYAAELLSLCDRFAPGTSDLVVDMLPLMPPDIERYFGLTGGHIHHIDNSFAFTDRMPYATGIPGLYAAGAGCHPAGSVIGAAGHNAARRILADLGVREAAPRQTGPRETRR</sequence>
<dbReference type="Proteomes" id="UP000008221">
    <property type="component" value="Chromosome"/>
</dbReference>
<protein>
    <recommendedName>
        <fullName evidence="3">Pyridine nucleotide-disulfide oxidoreductase domain-containing protein 2</fullName>
    </recommendedName>
</protein>
<dbReference type="HOGENOM" id="CLU_019327_0_1_11"/>
<dbReference type="PRINTS" id="PR00419">
    <property type="entry name" value="ADXRDTASE"/>
</dbReference>
<reference evidence="5 6" key="1">
    <citation type="journal article" date="2009" name="Genome Res.">
        <title>Complete genome of the cellulolytic thermophile Acidothermus cellulolyticus 11B provides insights into its ecophysiological and evolutionary adaptations.</title>
        <authorList>
            <person name="Barabote R.D."/>
            <person name="Xie G."/>
            <person name="Leu D.H."/>
            <person name="Normand P."/>
            <person name="Necsulea A."/>
            <person name="Daubin V."/>
            <person name="Medigue C."/>
            <person name="Adney W.S."/>
            <person name="Xu X.C."/>
            <person name="Lapidus A."/>
            <person name="Parales R.E."/>
            <person name="Detter C."/>
            <person name="Pujic P."/>
            <person name="Bruce D."/>
            <person name="Lavire C."/>
            <person name="Challacombe J.F."/>
            <person name="Brettin T.S."/>
            <person name="Berry A.M."/>
        </authorList>
    </citation>
    <scope>NUCLEOTIDE SEQUENCE [LARGE SCALE GENOMIC DNA]</scope>
    <source>
        <strain evidence="6">ATCC 43068 / DSM 8971 / 11B</strain>
    </source>
</reference>
<dbReference type="RefSeq" id="WP_011720340.1">
    <property type="nucleotide sequence ID" value="NC_008578.1"/>
</dbReference>
<dbReference type="InterPro" id="IPR002937">
    <property type="entry name" value="Amino_oxidase"/>
</dbReference>
<dbReference type="STRING" id="351607.Acel_1505"/>
<dbReference type="OrthoDB" id="9774675at2"/>
<dbReference type="AlphaFoldDB" id="A0LV17"/>
<dbReference type="Pfam" id="PF01593">
    <property type="entry name" value="Amino_oxidase"/>
    <property type="match status" value="1"/>
</dbReference>
<dbReference type="eggNOG" id="COG1233">
    <property type="taxonomic scope" value="Bacteria"/>
</dbReference>